<dbReference type="AlphaFoldDB" id="A0A1F5SGC1"/>
<gene>
    <name evidence="1" type="ORF">A2227_01025</name>
</gene>
<proteinExistence type="predicted"/>
<sequence length="106" mass="12454">MTYCRKERNMRPDKDELTELDEINRKYNDKEKPKIRKLAESERAAAPGKFRAVVIKGNEYFQIEEDALSADNAATILTLLWWFDEEQGEGEMAIFNDRGDRSDIFF</sequence>
<protein>
    <submittedName>
        <fullName evidence="1">Uncharacterized protein</fullName>
    </submittedName>
</protein>
<dbReference type="Proteomes" id="UP000178367">
    <property type="component" value="Unassembled WGS sequence"/>
</dbReference>
<comment type="caution">
    <text evidence="1">The sequence shown here is derived from an EMBL/GenBank/DDBJ whole genome shotgun (WGS) entry which is preliminary data.</text>
</comment>
<dbReference type="EMBL" id="MFGB01000020">
    <property type="protein sequence ID" value="OGF25767.1"/>
    <property type="molecule type" value="Genomic_DNA"/>
</dbReference>
<organism evidence="1 2">
    <name type="scientific">Candidatus Falkowbacteria bacterium RIFOXYA2_FULL_47_19</name>
    <dbReference type="NCBI Taxonomy" id="1797994"/>
    <lineage>
        <taxon>Bacteria</taxon>
        <taxon>Candidatus Falkowiibacteriota</taxon>
    </lineage>
</organism>
<dbReference type="STRING" id="1797994.A2227_01025"/>
<reference evidence="1 2" key="1">
    <citation type="journal article" date="2016" name="Nat. Commun.">
        <title>Thousands of microbial genomes shed light on interconnected biogeochemical processes in an aquifer system.</title>
        <authorList>
            <person name="Anantharaman K."/>
            <person name="Brown C.T."/>
            <person name="Hug L.A."/>
            <person name="Sharon I."/>
            <person name="Castelle C.J."/>
            <person name="Probst A.J."/>
            <person name="Thomas B.C."/>
            <person name="Singh A."/>
            <person name="Wilkins M.J."/>
            <person name="Karaoz U."/>
            <person name="Brodie E.L."/>
            <person name="Williams K.H."/>
            <person name="Hubbard S.S."/>
            <person name="Banfield J.F."/>
        </authorList>
    </citation>
    <scope>NUCLEOTIDE SEQUENCE [LARGE SCALE GENOMIC DNA]</scope>
</reference>
<accession>A0A1F5SGC1</accession>
<evidence type="ECO:0000313" key="2">
    <source>
        <dbReference type="Proteomes" id="UP000178367"/>
    </source>
</evidence>
<evidence type="ECO:0000313" key="1">
    <source>
        <dbReference type="EMBL" id="OGF25767.1"/>
    </source>
</evidence>
<name>A0A1F5SGC1_9BACT</name>